<evidence type="ECO:0000313" key="5">
    <source>
        <dbReference type="EnsemblMetazoa" id="CPIJ015944-PA"/>
    </source>
</evidence>
<dbReference type="InterPro" id="IPR036728">
    <property type="entry name" value="PBP_GOBP_sf"/>
</dbReference>
<evidence type="ECO:0000256" key="1">
    <source>
        <dbReference type="ARBA" id="ARBA00004613"/>
    </source>
</evidence>
<dbReference type="SMART" id="SM00708">
    <property type="entry name" value="PhBP"/>
    <property type="match status" value="1"/>
</dbReference>
<proteinExistence type="inferred from homology"/>
<dbReference type="VEuPathDB" id="VectorBase:CPIJ015944"/>
<dbReference type="GO" id="GO:0005576">
    <property type="term" value="C:extracellular region"/>
    <property type="evidence" value="ECO:0007669"/>
    <property type="project" value="UniProtKB-SubCell"/>
</dbReference>
<accession>B0X9J6</accession>
<evidence type="ECO:0000256" key="2">
    <source>
        <dbReference type="ARBA" id="ARBA00008098"/>
    </source>
</evidence>
<keyword evidence="3" id="KW-0964">Secreted</keyword>
<reference evidence="5" key="2">
    <citation type="submission" date="2021-02" db="UniProtKB">
        <authorList>
            <consortium name="EnsemblMetazoa"/>
        </authorList>
    </citation>
    <scope>IDENTIFICATION</scope>
    <source>
        <strain evidence="5">JHB</strain>
    </source>
</reference>
<dbReference type="Gene3D" id="1.10.238.20">
    <property type="entry name" value="Pheromone/general odorant binding protein domain"/>
    <property type="match status" value="2"/>
</dbReference>
<dbReference type="AlphaFoldDB" id="B0X9J6"/>
<gene>
    <name evidence="5" type="primary">6049589</name>
    <name evidence="4" type="ORF">CpipJ_CPIJ015944</name>
</gene>
<name>B0X9J6_CULQU</name>
<sequence>MDLISCDGTVHEANFFAFIADGHNNMEQLPAVTKGCVDVASGTPEERAFQLYRCMFAQHKFEAKFTKRQEKIILTYFEACASDLGIKEYLKYKSSGMSGQQTVSDEDFLKLLNCVFHRVEFFDCDGKFSMDNFVEFITDGHNNLEQLPAVVKACVGALKGTPEEQSFQFYRCMFSQDQFKI</sequence>
<dbReference type="Pfam" id="PF01395">
    <property type="entry name" value="PBP_GOBP"/>
    <property type="match status" value="1"/>
</dbReference>
<comment type="subcellular location">
    <subcellularLocation>
        <location evidence="1">Secreted</location>
    </subcellularLocation>
</comment>
<keyword evidence="6" id="KW-1185">Reference proteome</keyword>
<evidence type="ECO:0000313" key="4">
    <source>
        <dbReference type="EMBL" id="EDS43165.1"/>
    </source>
</evidence>
<dbReference type="SUPFAM" id="SSF47565">
    <property type="entry name" value="Insect pheromone/odorant-binding proteins"/>
    <property type="match status" value="2"/>
</dbReference>
<dbReference type="HOGENOM" id="CLU_1490455_0_0_1"/>
<dbReference type="Proteomes" id="UP000002320">
    <property type="component" value="Unassembled WGS sequence"/>
</dbReference>
<dbReference type="EMBL" id="DS232539">
    <property type="protein sequence ID" value="EDS43165.1"/>
    <property type="molecule type" value="Genomic_DNA"/>
</dbReference>
<evidence type="ECO:0000256" key="3">
    <source>
        <dbReference type="ARBA" id="ARBA00022525"/>
    </source>
</evidence>
<protein>
    <submittedName>
        <fullName evidence="4">Predicted protein</fullName>
    </submittedName>
</protein>
<organism>
    <name type="scientific">Culex quinquefasciatus</name>
    <name type="common">Southern house mosquito</name>
    <name type="synonym">Culex pungens</name>
    <dbReference type="NCBI Taxonomy" id="7176"/>
    <lineage>
        <taxon>Eukaryota</taxon>
        <taxon>Metazoa</taxon>
        <taxon>Ecdysozoa</taxon>
        <taxon>Arthropoda</taxon>
        <taxon>Hexapoda</taxon>
        <taxon>Insecta</taxon>
        <taxon>Pterygota</taxon>
        <taxon>Neoptera</taxon>
        <taxon>Endopterygota</taxon>
        <taxon>Diptera</taxon>
        <taxon>Nematocera</taxon>
        <taxon>Culicoidea</taxon>
        <taxon>Culicidae</taxon>
        <taxon>Culicinae</taxon>
        <taxon>Culicini</taxon>
        <taxon>Culex</taxon>
        <taxon>Culex</taxon>
    </lineage>
</organism>
<dbReference type="GO" id="GO:0005549">
    <property type="term" value="F:odorant binding"/>
    <property type="evidence" value="ECO:0007669"/>
    <property type="project" value="InterPro"/>
</dbReference>
<dbReference type="InterPro" id="IPR006170">
    <property type="entry name" value="PBP/GOBP"/>
</dbReference>
<dbReference type="VEuPathDB" id="VectorBase:CQUJHB020307"/>
<dbReference type="EnsemblMetazoa" id="CPIJ015944-RA">
    <property type="protein sequence ID" value="CPIJ015944-PA"/>
    <property type="gene ID" value="CPIJ015944"/>
</dbReference>
<evidence type="ECO:0000313" key="6">
    <source>
        <dbReference type="Proteomes" id="UP000002320"/>
    </source>
</evidence>
<dbReference type="InParanoid" id="B0X9J6"/>
<reference evidence="4" key="1">
    <citation type="submission" date="2007-03" db="EMBL/GenBank/DDBJ databases">
        <title>Annotation of Culex pipiens quinquefasciatus.</title>
        <authorList>
            <consortium name="The Broad Institute Genome Sequencing Platform"/>
            <person name="Atkinson P.W."/>
            <person name="Hemingway J."/>
            <person name="Christensen B.M."/>
            <person name="Higgs S."/>
            <person name="Kodira C."/>
            <person name="Hannick L."/>
            <person name="Megy K."/>
            <person name="O'Leary S."/>
            <person name="Pearson M."/>
            <person name="Haas B.J."/>
            <person name="Mauceli E."/>
            <person name="Wortman J.R."/>
            <person name="Lee N.H."/>
            <person name="Guigo R."/>
            <person name="Stanke M."/>
            <person name="Alvarado L."/>
            <person name="Amedeo P."/>
            <person name="Antoine C.H."/>
            <person name="Arensburger P."/>
            <person name="Bidwell S.L."/>
            <person name="Crawford M."/>
            <person name="Camaro F."/>
            <person name="Devon K."/>
            <person name="Engels R."/>
            <person name="Hammond M."/>
            <person name="Howarth C."/>
            <person name="Koehrsen M."/>
            <person name="Lawson D."/>
            <person name="Montgomery P."/>
            <person name="Nene V."/>
            <person name="Nusbaum C."/>
            <person name="Puiu D."/>
            <person name="Romero-Severson J."/>
            <person name="Severson D.W."/>
            <person name="Shumway M."/>
            <person name="Sisk P."/>
            <person name="Stolte C."/>
            <person name="Zeng Q."/>
            <person name="Eisenstadt E."/>
            <person name="Fraser-Liggett C."/>
            <person name="Strausberg R."/>
            <person name="Galagan J."/>
            <person name="Birren B."/>
            <person name="Collins F.H."/>
        </authorList>
    </citation>
    <scope>NUCLEOTIDE SEQUENCE [LARGE SCALE GENOMIC DNA]</scope>
    <source>
        <strain evidence="4">JHB</strain>
    </source>
</reference>
<comment type="similarity">
    <text evidence="2">Belongs to the PBP/GOBP family.</text>
</comment>
<dbReference type="KEGG" id="cqu:CpipJ_CPIJ015944"/>
<dbReference type="CDD" id="cd23992">
    <property type="entry name" value="PBP_GOBP"/>
    <property type="match status" value="1"/>
</dbReference>